<evidence type="ECO:0000313" key="15">
    <source>
        <dbReference type="EMBL" id="MEL0612700.1"/>
    </source>
</evidence>
<feature type="transmembrane region" description="Helical" evidence="13">
    <location>
        <begin position="99"/>
        <end position="117"/>
    </location>
</feature>
<evidence type="ECO:0000259" key="14">
    <source>
        <dbReference type="Pfam" id="PF01292"/>
    </source>
</evidence>
<accession>A0ABU9G2K2</accession>
<dbReference type="SUPFAM" id="SSF81342">
    <property type="entry name" value="Transmembrane di-heme cytochromes"/>
    <property type="match status" value="1"/>
</dbReference>
<evidence type="ECO:0000256" key="6">
    <source>
        <dbReference type="ARBA" id="ARBA00022692"/>
    </source>
</evidence>
<dbReference type="PANTHER" id="PTHR30529:SF6">
    <property type="entry name" value="BLL0291 PROTEIN"/>
    <property type="match status" value="1"/>
</dbReference>
<reference evidence="15 16" key="1">
    <citation type="submission" date="2024-02" db="EMBL/GenBank/DDBJ databases">
        <title>Bacteria isolated from the canopy kelp, Nereocystis luetkeana.</title>
        <authorList>
            <person name="Pfister C.A."/>
            <person name="Younker I.T."/>
            <person name="Light S.H."/>
        </authorList>
    </citation>
    <scope>NUCLEOTIDE SEQUENCE [LARGE SCALE GENOMIC DNA]</scope>
    <source>
        <strain evidence="15 16">TI.4.07</strain>
    </source>
</reference>
<evidence type="ECO:0000256" key="8">
    <source>
        <dbReference type="ARBA" id="ARBA00022982"/>
    </source>
</evidence>
<dbReference type="InterPro" id="IPR052168">
    <property type="entry name" value="Cytochrome_b561_oxidase"/>
</dbReference>
<gene>
    <name evidence="15" type="ORF">V6242_06050</name>
</gene>
<feature type="transmembrane region" description="Helical" evidence="13">
    <location>
        <begin position="54"/>
        <end position="72"/>
    </location>
</feature>
<evidence type="ECO:0000313" key="16">
    <source>
        <dbReference type="Proteomes" id="UP001379949"/>
    </source>
</evidence>
<keyword evidence="3" id="KW-0813">Transport</keyword>
<evidence type="ECO:0000256" key="3">
    <source>
        <dbReference type="ARBA" id="ARBA00022448"/>
    </source>
</evidence>
<evidence type="ECO:0000256" key="7">
    <source>
        <dbReference type="ARBA" id="ARBA00022723"/>
    </source>
</evidence>
<evidence type="ECO:0000256" key="9">
    <source>
        <dbReference type="ARBA" id="ARBA00022989"/>
    </source>
</evidence>
<dbReference type="PANTHER" id="PTHR30529">
    <property type="entry name" value="CYTOCHROME B561"/>
    <property type="match status" value="1"/>
</dbReference>
<dbReference type="EMBL" id="JBAKAR010000003">
    <property type="protein sequence ID" value="MEL0612700.1"/>
    <property type="molecule type" value="Genomic_DNA"/>
</dbReference>
<keyword evidence="4" id="KW-1003">Cell membrane</keyword>
<feature type="transmembrane region" description="Helical" evidence="13">
    <location>
        <begin position="12"/>
        <end position="29"/>
    </location>
</feature>
<dbReference type="Pfam" id="PF01292">
    <property type="entry name" value="Ni_hydr_CYTB"/>
    <property type="match status" value="1"/>
</dbReference>
<keyword evidence="7" id="KW-0479">Metal-binding</keyword>
<keyword evidence="6 13" id="KW-0812">Transmembrane</keyword>
<dbReference type="InterPro" id="IPR011577">
    <property type="entry name" value="Cyt_b561_bac/Ni-Hgenase"/>
</dbReference>
<evidence type="ECO:0000256" key="12">
    <source>
        <dbReference type="ARBA" id="ARBA00037975"/>
    </source>
</evidence>
<evidence type="ECO:0000256" key="2">
    <source>
        <dbReference type="ARBA" id="ARBA00004651"/>
    </source>
</evidence>
<protein>
    <submittedName>
        <fullName evidence="15">Cytochrome b/b6 domain-containing protein</fullName>
    </submittedName>
</protein>
<feature type="transmembrane region" description="Helical" evidence="13">
    <location>
        <begin position="123"/>
        <end position="150"/>
    </location>
</feature>
<dbReference type="Proteomes" id="UP001379949">
    <property type="component" value="Unassembled WGS sequence"/>
</dbReference>
<dbReference type="RefSeq" id="WP_341563975.1">
    <property type="nucleotide sequence ID" value="NZ_JBAKAQ010000003.1"/>
</dbReference>
<proteinExistence type="inferred from homology"/>
<evidence type="ECO:0000256" key="13">
    <source>
        <dbReference type="SAM" id="Phobius"/>
    </source>
</evidence>
<evidence type="ECO:0000256" key="4">
    <source>
        <dbReference type="ARBA" id="ARBA00022475"/>
    </source>
</evidence>
<keyword evidence="5" id="KW-0349">Heme</keyword>
<keyword evidence="11 13" id="KW-0472">Membrane</keyword>
<evidence type="ECO:0000256" key="11">
    <source>
        <dbReference type="ARBA" id="ARBA00023136"/>
    </source>
</evidence>
<keyword evidence="8" id="KW-0249">Electron transport</keyword>
<name>A0ABU9G2K2_9GAMM</name>
<evidence type="ECO:0000256" key="1">
    <source>
        <dbReference type="ARBA" id="ARBA00001970"/>
    </source>
</evidence>
<keyword evidence="10" id="KW-0408">Iron</keyword>
<comment type="cofactor">
    <cofactor evidence="1">
        <name>heme b</name>
        <dbReference type="ChEBI" id="CHEBI:60344"/>
    </cofactor>
</comment>
<sequence length="163" mass="18566">MSKTIPSYNPLQIILHWLIATLIVANYFISDHMPSYFDAHQKDSNSPTNWVENFHIYVGLSILALVVARIIVRVTSKQPEKISTGNAWLDTLSRYSHKLLYLLMLLVPALGALAWYFNLDQLGYVHVVIINAMMIIVLLHAAAALFHHYVLTDRLLARMLGRP</sequence>
<feature type="domain" description="Cytochrome b561 bacterial/Ni-hydrogenase" evidence="14">
    <location>
        <begin position="8"/>
        <end position="161"/>
    </location>
</feature>
<comment type="subcellular location">
    <subcellularLocation>
        <location evidence="2">Cell membrane</location>
        <topology evidence="2">Multi-pass membrane protein</topology>
    </subcellularLocation>
</comment>
<comment type="caution">
    <text evidence="15">The sequence shown here is derived from an EMBL/GenBank/DDBJ whole genome shotgun (WGS) entry which is preliminary data.</text>
</comment>
<organism evidence="15 16">
    <name type="scientific">Marinomonas arenicola</name>
    <dbReference type="NCBI Taxonomy" id="569601"/>
    <lineage>
        <taxon>Bacteria</taxon>
        <taxon>Pseudomonadati</taxon>
        <taxon>Pseudomonadota</taxon>
        <taxon>Gammaproteobacteria</taxon>
        <taxon>Oceanospirillales</taxon>
        <taxon>Oceanospirillaceae</taxon>
        <taxon>Marinomonas</taxon>
    </lineage>
</organism>
<dbReference type="Gene3D" id="1.20.950.20">
    <property type="entry name" value="Transmembrane di-heme cytochromes, Chain C"/>
    <property type="match status" value="1"/>
</dbReference>
<keyword evidence="9 13" id="KW-1133">Transmembrane helix</keyword>
<dbReference type="InterPro" id="IPR016174">
    <property type="entry name" value="Di-haem_cyt_TM"/>
</dbReference>
<evidence type="ECO:0000256" key="10">
    <source>
        <dbReference type="ARBA" id="ARBA00023004"/>
    </source>
</evidence>
<comment type="similarity">
    <text evidence="12">Belongs to the cytochrome b561 family.</text>
</comment>
<keyword evidence="16" id="KW-1185">Reference proteome</keyword>
<evidence type="ECO:0000256" key="5">
    <source>
        <dbReference type="ARBA" id="ARBA00022617"/>
    </source>
</evidence>